<sequence>DFGIPSTNIIDSVILRVFAAVDVTGGGGNANVTLNVFGSSTTSCTVEITLTSFNEFICDATTSQGWIPANFDGQTIDIGVDNAGDNTNKERRVSAMYLEVTHHSGVILSESLSMNDTVDAVSEALKPNHAAISLDGEPLLFPKISQFIQEFKNRNMTTFIVTNGTLPQKITSLDPLPSQLYITLAAPNEMIYKKTCRPMIRNGWSNIMDSMDLVESLSTRTLIRLTAVKNLNINENLINDYIKIIEKANPNFFEIKGFTLQAKALLIKERLQSDKPIQYYFPDYEFLDYIASKFEEKGNFPLIYKNEVSRDFLFAVNFNKDADPKLKNL</sequence>
<comment type="caution">
    <text evidence="1">The sequence shown here is derived from an EMBL/GenBank/DDBJ whole genome shotgun (WGS) entry which is preliminary data.</text>
</comment>
<name>A0A0F9HMP7_9ZZZZ</name>
<dbReference type="InterPro" id="IPR034556">
    <property type="entry name" value="tRNA_wybutosine-synthase"/>
</dbReference>
<dbReference type="InterPro" id="IPR058240">
    <property type="entry name" value="rSAM_sf"/>
</dbReference>
<evidence type="ECO:0000313" key="1">
    <source>
        <dbReference type="EMBL" id="KKL76432.1"/>
    </source>
</evidence>
<dbReference type="GO" id="GO:0051539">
    <property type="term" value="F:4 iron, 4 sulfur cluster binding"/>
    <property type="evidence" value="ECO:0007669"/>
    <property type="project" value="InterPro"/>
</dbReference>
<dbReference type="PANTHER" id="PTHR13930">
    <property type="entry name" value="S-ADENOSYL-L-METHIONINE-DEPENDENT TRNA 4-DEMETHYLWYOSINE SYNTHASE"/>
    <property type="match status" value="1"/>
</dbReference>
<protein>
    <submittedName>
        <fullName evidence="1">Uncharacterized protein</fullName>
    </submittedName>
</protein>
<dbReference type="SUPFAM" id="SSF102114">
    <property type="entry name" value="Radical SAM enzymes"/>
    <property type="match status" value="1"/>
</dbReference>
<feature type="non-terminal residue" evidence="1">
    <location>
        <position position="1"/>
    </location>
</feature>
<dbReference type="Gene3D" id="3.20.20.70">
    <property type="entry name" value="Aldolase class I"/>
    <property type="match status" value="1"/>
</dbReference>
<accession>A0A0F9HMP7</accession>
<dbReference type="AlphaFoldDB" id="A0A0F9HMP7"/>
<dbReference type="GO" id="GO:0008033">
    <property type="term" value="P:tRNA processing"/>
    <property type="evidence" value="ECO:0007669"/>
    <property type="project" value="InterPro"/>
</dbReference>
<dbReference type="EMBL" id="LAZR01024047">
    <property type="protein sequence ID" value="KKL76432.1"/>
    <property type="molecule type" value="Genomic_DNA"/>
</dbReference>
<organism evidence="1">
    <name type="scientific">marine sediment metagenome</name>
    <dbReference type="NCBI Taxonomy" id="412755"/>
    <lineage>
        <taxon>unclassified sequences</taxon>
        <taxon>metagenomes</taxon>
        <taxon>ecological metagenomes</taxon>
    </lineage>
</organism>
<dbReference type="PANTHER" id="PTHR13930:SF0">
    <property type="entry name" value="S-ADENOSYL-L-METHIONINE-DEPENDENT TRNA 4-DEMETHYLWYOSINE SYNTHASE TYW1-RELATED"/>
    <property type="match status" value="1"/>
</dbReference>
<dbReference type="InterPro" id="IPR013785">
    <property type="entry name" value="Aldolase_TIM"/>
</dbReference>
<proteinExistence type="predicted"/>
<reference evidence="1" key="1">
    <citation type="journal article" date="2015" name="Nature">
        <title>Complex archaea that bridge the gap between prokaryotes and eukaryotes.</title>
        <authorList>
            <person name="Spang A."/>
            <person name="Saw J.H."/>
            <person name="Jorgensen S.L."/>
            <person name="Zaremba-Niedzwiedzka K."/>
            <person name="Martijn J."/>
            <person name="Lind A.E."/>
            <person name="van Eijk R."/>
            <person name="Schleper C."/>
            <person name="Guy L."/>
            <person name="Ettema T.J."/>
        </authorList>
    </citation>
    <scope>NUCLEOTIDE SEQUENCE</scope>
</reference>
<gene>
    <name evidence="1" type="ORF">LCGC14_2044930</name>
</gene>